<protein>
    <recommendedName>
        <fullName evidence="2">DUF7598 domain-containing protein</fullName>
    </recommendedName>
</protein>
<dbReference type="InterPro" id="IPR056019">
    <property type="entry name" value="DUF7598"/>
</dbReference>
<evidence type="ECO:0000256" key="1">
    <source>
        <dbReference type="SAM" id="Phobius"/>
    </source>
</evidence>
<keyword evidence="1" id="KW-0812">Transmembrane</keyword>
<dbReference type="Proteomes" id="UP000002748">
    <property type="component" value="Unassembled WGS sequence"/>
</dbReference>
<dbReference type="VEuPathDB" id="FungiDB:A1Q1_01260"/>
<dbReference type="KEGG" id="tasa:A1Q1_01260"/>
<feature type="domain" description="DUF7598" evidence="2">
    <location>
        <begin position="87"/>
        <end position="136"/>
    </location>
</feature>
<dbReference type="RefSeq" id="XP_014179808.1">
    <property type="nucleotide sequence ID" value="XM_014324333.1"/>
</dbReference>
<feature type="transmembrane region" description="Helical" evidence="1">
    <location>
        <begin position="144"/>
        <end position="163"/>
    </location>
</feature>
<reference evidence="3 4" key="1">
    <citation type="journal article" date="2012" name="Eukaryot. Cell">
        <title>Draft genome sequence of CBS 2479, the standard type strain of Trichosporon asahii.</title>
        <authorList>
            <person name="Yang R.Y."/>
            <person name="Li H.T."/>
            <person name="Zhu H."/>
            <person name="Zhou G.P."/>
            <person name="Wang M."/>
            <person name="Wang L."/>
        </authorList>
    </citation>
    <scope>NUCLEOTIDE SEQUENCE [LARGE SCALE GENOMIC DNA]</scope>
    <source>
        <strain evidence="4">ATCC 90039 / CBS 2479 / JCM 2466 / KCTC 7840 / NCYC 2677 / UAMH 7654</strain>
    </source>
</reference>
<dbReference type="Pfam" id="PF24535">
    <property type="entry name" value="DUF7598"/>
    <property type="match status" value="1"/>
</dbReference>
<name>J5T7T5_TRIAS</name>
<evidence type="ECO:0000259" key="2">
    <source>
        <dbReference type="Pfam" id="PF24535"/>
    </source>
</evidence>
<accession>J5T7T5</accession>
<dbReference type="HOGENOM" id="CLU_1284029_0_0_1"/>
<keyword evidence="1" id="KW-0472">Membrane</keyword>
<evidence type="ECO:0000313" key="3">
    <source>
        <dbReference type="EMBL" id="EJT49631.1"/>
    </source>
</evidence>
<sequence>MSALKSAAQGPIFIGLNVLRALSMIGLLLVFIANIVTLVGDGEAIREDRTAAVPFTAKGNSTAGNSTTEYKCDYIFNSTIPDQAGGAFWSVLNRVFILMETMLLIAAEIGFPRKLFETFLPMLGPEHGLGCLGAFQTLDLFPQVSSWMLFTIGCLNMLAGIIWRQEAKTKRALFSWENIASLSYSQDAPSDNPYSNVLKGAPTHIDVSAPSAPEQAHHCELLPSFSTLTADDKERSRRLV</sequence>
<evidence type="ECO:0000313" key="4">
    <source>
        <dbReference type="Proteomes" id="UP000002748"/>
    </source>
</evidence>
<proteinExistence type="predicted"/>
<keyword evidence="1" id="KW-1133">Transmembrane helix</keyword>
<dbReference type="AlphaFoldDB" id="J5T7T5"/>
<dbReference type="GeneID" id="25984774"/>
<dbReference type="EMBL" id="ALBS01000165">
    <property type="protein sequence ID" value="EJT49631.1"/>
    <property type="molecule type" value="Genomic_DNA"/>
</dbReference>
<comment type="caution">
    <text evidence="3">The sequence shown here is derived from an EMBL/GenBank/DDBJ whole genome shotgun (WGS) entry which is preliminary data.</text>
</comment>
<feature type="transmembrane region" description="Helical" evidence="1">
    <location>
        <begin position="12"/>
        <end position="36"/>
    </location>
</feature>
<organism evidence="3 4">
    <name type="scientific">Trichosporon asahii var. asahii (strain ATCC 90039 / CBS 2479 / JCM 2466 / KCTC 7840 / NBRC 103889/ NCYC 2677 / UAMH 7654)</name>
    <name type="common">Yeast</name>
    <dbReference type="NCBI Taxonomy" id="1186058"/>
    <lineage>
        <taxon>Eukaryota</taxon>
        <taxon>Fungi</taxon>
        <taxon>Dikarya</taxon>
        <taxon>Basidiomycota</taxon>
        <taxon>Agaricomycotina</taxon>
        <taxon>Tremellomycetes</taxon>
        <taxon>Trichosporonales</taxon>
        <taxon>Trichosporonaceae</taxon>
        <taxon>Trichosporon</taxon>
    </lineage>
</organism>
<dbReference type="OrthoDB" id="5327148at2759"/>
<gene>
    <name evidence="3" type="ORF">A1Q1_01260</name>
</gene>